<gene>
    <name evidence="1" type="ORF">H7B67_16390</name>
</gene>
<dbReference type="Proteomes" id="UP000535838">
    <property type="component" value="Unassembled WGS sequence"/>
</dbReference>
<accession>A0A841SXP9</accession>
<name>A0A841SXP9_9BACL</name>
<organism evidence="1 2">
    <name type="scientific">Cohnella thailandensis</name>
    <dbReference type="NCBI Taxonomy" id="557557"/>
    <lineage>
        <taxon>Bacteria</taxon>
        <taxon>Bacillati</taxon>
        <taxon>Bacillota</taxon>
        <taxon>Bacilli</taxon>
        <taxon>Bacillales</taxon>
        <taxon>Paenibacillaceae</taxon>
        <taxon>Cohnella</taxon>
    </lineage>
</organism>
<comment type="caution">
    <text evidence="1">The sequence shown here is derived from an EMBL/GenBank/DDBJ whole genome shotgun (WGS) entry which is preliminary data.</text>
</comment>
<keyword evidence="2" id="KW-1185">Reference proteome</keyword>
<dbReference type="AlphaFoldDB" id="A0A841SXP9"/>
<protein>
    <submittedName>
        <fullName evidence="1">Uncharacterized protein</fullName>
    </submittedName>
</protein>
<evidence type="ECO:0000313" key="1">
    <source>
        <dbReference type="EMBL" id="MBB6635699.1"/>
    </source>
</evidence>
<sequence length="363" mass="42366">MNTSKNKSAYKITIEFNEEENRTLYSGDVIYDMNSNLFDHATISANRIVLECVRNSNGHIERVLTDLNSTMNKQITKCIAFLTATRGKIGNITKIEIEKRRGSSVKTKTYNDSEINNPINVAGRINLIIPSSDLQPLFTSKKSEVLMIALSFWLRAMSETEAGAKFEAFWRSYNALYGYIANKPNENERLRVMRAFILANPSSFPQSLSKVSVLTKEQLRKLQWRNMILNNHDIESKTEQFADFILRNHDERLIQIFQETLVYREEYLKRNYRRSVNPRTNTLYQEVTAHIANCLAAKGIRDDEVLSFLMNKYIYFVRNKLFHGEKVHPTFKVIKDYESEEIQELNDILSIFIYELIRANHLY</sequence>
<dbReference type="RefSeq" id="WP_185120937.1">
    <property type="nucleotide sequence ID" value="NZ_JACJVQ010000014.1"/>
</dbReference>
<evidence type="ECO:0000313" key="2">
    <source>
        <dbReference type="Proteomes" id="UP000535838"/>
    </source>
</evidence>
<proteinExistence type="predicted"/>
<dbReference type="EMBL" id="JACJVQ010000014">
    <property type="protein sequence ID" value="MBB6635699.1"/>
    <property type="molecule type" value="Genomic_DNA"/>
</dbReference>
<reference evidence="1 2" key="1">
    <citation type="submission" date="2020-08" db="EMBL/GenBank/DDBJ databases">
        <title>Cohnella phylogeny.</title>
        <authorList>
            <person name="Dunlap C."/>
        </authorList>
    </citation>
    <scope>NUCLEOTIDE SEQUENCE [LARGE SCALE GENOMIC DNA]</scope>
    <source>
        <strain evidence="1 2">DSM 25241</strain>
    </source>
</reference>